<dbReference type="EMBL" id="CAMGYJ010000002">
    <property type="protein sequence ID" value="CAI0383392.1"/>
    <property type="molecule type" value="Genomic_DNA"/>
</dbReference>
<name>A0AAV0HE01_9ROSI</name>
<comment type="caution">
    <text evidence="2">The sequence shown here is derived from an EMBL/GenBank/DDBJ whole genome shotgun (WGS) entry which is preliminary data.</text>
</comment>
<evidence type="ECO:0000313" key="2">
    <source>
        <dbReference type="EMBL" id="CAI0383457.1"/>
    </source>
</evidence>
<protein>
    <submittedName>
        <fullName evidence="2">Uncharacterized protein</fullName>
    </submittedName>
</protein>
<reference evidence="2" key="1">
    <citation type="submission" date="2022-08" db="EMBL/GenBank/DDBJ databases">
        <authorList>
            <person name="Gutierrez-Valencia J."/>
        </authorList>
    </citation>
    <scope>NUCLEOTIDE SEQUENCE</scope>
</reference>
<dbReference type="AlphaFoldDB" id="A0AAV0HE01"/>
<organism evidence="2 3">
    <name type="scientific">Linum tenue</name>
    <dbReference type="NCBI Taxonomy" id="586396"/>
    <lineage>
        <taxon>Eukaryota</taxon>
        <taxon>Viridiplantae</taxon>
        <taxon>Streptophyta</taxon>
        <taxon>Embryophyta</taxon>
        <taxon>Tracheophyta</taxon>
        <taxon>Spermatophyta</taxon>
        <taxon>Magnoliopsida</taxon>
        <taxon>eudicotyledons</taxon>
        <taxon>Gunneridae</taxon>
        <taxon>Pentapetalae</taxon>
        <taxon>rosids</taxon>
        <taxon>fabids</taxon>
        <taxon>Malpighiales</taxon>
        <taxon>Linaceae</taxon>
        <taxon>Linum</taxon>
    </lineage>
</organism>
<dbReference type="EMBL" id="CAMGYJ010000002">
    <property type="protein sequence ID" value="CAI0383457.1"/>
    <property type="molecule type" value="Genomic_DNA"/>
</dbReference>
<accession>A0AAV0HE01</accession>
<sequence>MILAEDCVKAAQAISRRPITSSFWLLNALKKLP</sequence>
<gene>
    <name evidence="1" type="ORF">LITE_LOCUS3975</name>
    <name evidence="2" type="ORF">LITE_LOCUS3999</name>
</gene>
<proteinExistence type="predicted"/>
<evidence type="ECO:0000313" key="1">
    <source>
        <dbReference type="EMBL" id="CAI0383392.1"/>
    </source>
</evidence>
<evidence type="ECO:0000313" key="3">
    <source>
        <dbReference type="Proteomes" id="UP001154282"/>
    </source>
</evidence>
<dbReference type="Proteomes" id="UP001154282">
    <property type="component" value="Unassembled WGS sequence"/>
</dbReference>
<keyword evidence="3" id="KW-1185">Reference proteome</keyword>